<gene>
    <name evidence="1" type="ORF">PAHAL_7G009700</name>
</gene>
<dbReference type="AlphaFoldDB" id="A0A2T8IAJ5"/>
<dbReference type="Proteomes" id="UP000243499">
    <property type="component" value="Chromosome 7"/>
</dbReference>
<dbReference type="EMBL" id="CM008052">
    <property type="protein sequence ID" value="PVH34692.1"/>
    <property type="molecule type" value="Genomic_DNA"/>
</dbReference>
<sequence length="79" mass="8959">MGIPLRLQDPSWELDYYTSSIRLDKLHTYKMVDESGFLRDFTRHEVIDMPKDCLRTAPHPSHGAALQLLDRSGFGASGP</sequence>
<proteinExistence type="predicted"/>
<protein>
    <submittedName>
        <fullName evidence="1">Uncharacterized protein</fullName>
    </submittedName>
</protein>
<name>A0A2T8IAJ5_9POAL</name>
<evidence type="ECO:0000313" key="1">
    <source>
        <dbReference type="EMBL" id="PVH34692.1"/>
    </source>
</evidence>
<reference evidence="1" key="1">
    <citation type="submission" date="2018-04" db="EMBL/GenBank/DDBJ databases">
        <title>WGS assembly of Panicum hallii.</title>
        <authorList>
            <person name="Lovell J."/>
            <person name="Jenkins J."/>
            <person name="Lowry D."/>
            <person name="Mamidi S."/>
            <person name="Sreedasyam A."/>
            <person name="Weng X."/>
            <person name="Barry K."/>
            <person name="Bonette J."/>
            <person name="Campitelli B."/>
            <person name="Daum C."/>
            <person name="Gordon S."/>
            <person name="Gould B."/>
            <person name="Lipzen A."/>
            <person name="Macqueen A."/>
            <person name="Palacio-Mejia J."/>
            <person name="Plott C."/>
            <person name="Shakirov E."/>
            <person name="Shu S."/>
            <person name="Yoshinaga Y."/>
            <person name="Zane M."/>
            <person name="Rokhsar D."/>
            <person name="Grimwood J."/>
            <person name="Schmutz J."/>
            <person name="Juenger T."/>
        </authorList>
    </citation>
    <scope>NUCLEOTIDE SEQUENCE [LARGE SCALE GENOMIC DNA]</scope>
    <source>
        <strain evidence="1">FIL2</strain>
    </source>
</reference>
<accession>A0A2T8IAJ5</accession>
<organism evidence="1">
    <name type="scientific">Panicum hallii</name>
    <dbReference type="NCBI Taxonomy" id="206008"/>
    <lineage>
        <taxon>Eukaryota</taxon>
        <taxon>Viridiplantae</taxon>
        <taxon>Streptophyta</taxon>
        <taxon>Embryophyta</taxon>
        <taxon>Tracheophyta</taxon>
        <taxon>Spermatophyta</taxon>
        <taxon>Magnoliopsida</taxon>
        <taxon>Liliopsida</taxon>
        <taxon>Poales</taxon>
        <taxon>Poaceae</taxon>
        <taxon>PACMAD clade</taxon>
        <taxon>Panicoideae</taxon>
        <taxon>Panicodae</taxon>
        <taxon>Paniceae</taxon>
        <taxon>Panicinae</taxon>
        <taxon>Panicum</taxon>
        <taxon>Panicum sect. Panicum</taxon>
    </lineage>
</organism>
<dbReference type="Gramene" id="PVH34692">
    <property type="protein sequence ID" value="PVH34692"/>
    <property type="gene ID" value="PAHAL_7G009700"/>
</dbReference>